<organism evidence="1 2">
    <name type="scientific">Caerostris darwini</name>
    <dbReference type="NCBI Taxonomy" id="1538125"/>
    <lineage>
        <taxon>Eukaryota</taxon>
        <taxon>Metazoa</taxon>
        <taxon>Ecdysozoa</taxon>
        <taxon>Arthropoda</taxon>
        <taxon>Chelicerata</taxon>
        <taxon>Arachnida</taxon>
        <taxon>Araneae</taxon>
        <taxon>Araneomorphae</taxon>
        <taxon>Entelegynae</taxon>
        <taxon>Araneoidea</taxon>
        <taxon>Araneidae</taxon>
        <taxon>Caerostris</taxon>
    </lineage>
</organism>
<gene>
    <name evidence="1" type="ORF">CDAR_613531</name>
</gene>
<evidence type="ECO:0000313" key="1">
    <source>
        <dbReference type="EMBL" id="GIY24855.1"/>
    </source>
</evidence>
<proteinExistence type="predicted"/>
<name>A0AAV4RSZ6_9ARAC</name>
<reference evidence="1 2" key="1">
    <citation type="submission" date="2021-06" db="EMBL/GenBank/DDBJ databases">
        <title>Caerostris darwini draft genome.</title>
        <authorList>
            <person name="Kono N."/>
            <person name="Arakawa K."/>
        </authorList>
    </citation>
    <scope>NUCLEOTIDE SEQUENCE [LARGE SCALE GENOMIC DNA]</scope>
</reference>
<dbReference type="EMBL" id="BPLQ01006749">
    <property type="protein sequence ID" value="GIY24855.1"/>
    <property type="molecule type" value="Genomic_DNA"/>
</dbReference>
<dbReference type="AlphaFoldDB" id="A0AAV4RSZ6"/>
<dbReference type="Proteomes" id="UP001054837">
    <property type="component" value="Unassembled WGS sequence"/>
</dbReference>
<evidence type="ECO:0000313" key="2">
    <source>
        <dbReference type="Proteomes" id="UP001054837"/>
    </source>
</evidence>
<protein>
    <submittedName>
        <fullName evidence="1">Uncharacterized protein</fullName>
    </submittedName>
</protein>
<accession>A0AAV4RSZ6</accession>
<comment type="caution">
    <text evidence="1">The sequence shown here is derived from an EMBL/GenBank/DDBJ whole genome shotgun (WGS) entry which is preliminary data.</text>
</comment>
<sequence length="187" mass="21717">MQTLYLPNLLQEVYYLRKSRGLDIHIKHGEILLRYNEAEKILTTVTREKITTVFTTRLHRKMRRANITRGFFLLFSNHLTQAPKTVSMQKPVSEMFNIAGNAPNFVFLVTQASEKVGTFGVLKHSSKIGHNYKLYSAPDNVGSSFSLGDFLLKNKETNQKWFLDMEKQLEFVCFIRTKIPRNTRKIS</sequence>
<keyword evidence="2" id="KW-1185">Reference proteome</keyword>